<dbReference type="EC" id="3.2.1.58" evidence="7"/>
<comment type="similarity">
    <text evidence="1">Belongs to the glycosyl hydrolase 5 (cellulase A) family.</text>
</comment>
<evidence type="ECO:0000256" key="4">
    <source>
        <dbReference type="ARBA" id="ARBA00023295"/>
    </source>
</evidence>
<protein>
    <recommendedName>
        <fullName evidence="7">glucan 1,3-beta-glucosidase</fullName>
        <ecNumber evidence="7">3.2.1.58</ecNumber>
    </recommendedName>
</protein>
<evidence type="ECO:0000313" key="11">
    <source>
        <dbReference type="Proteomes" id="UP000076871"/>
    </source>
</evidence>
<keyword evidence="4" id="KW-0326">Glycosidase</keyword>
<dbReference type="OrthoDB" id="62120at2759"/>
<feature type="region of interest" description="Disordered" evidence="8">
    <location>
        <begin position="67"/>
        <end position="120"/>
    </location>
</feature>
<feature type="compositionally biased region" description="Low complexity" evidence="8">
    <location>
        <begin position="163"/>
        <end position="187"/>
    </location>
</feature>
<keyword evidence="9" id="KW-0812">Transmembrane</keyword>
<dbReference type="FunCoup" id="A0A165BL33">
    <property type="interactions" value="25"/>
</dbReference>
<feature type="compositionally biased region" description="Low complexity" evidence="8">
    <location>
        <begin position="90"/>
        <end position="101"/>
    </location>
</feature>
<feature type="compositionally biased region" description="Polar residues" evidence="8">
    <location>
        <begin position="67"/>
        <end position="83"/>
    </location>
</feature>
<evidence type="ECO:0000256" key="7">
    <source>
        <dbReference type="ARBA" id="ARBA00038929"/>
    </source>
</evidence>
<keyword evidence="3" id="KW-0325">Glycoprotein</keyword>
<dbReference type="SUPFAM" id="SSF51445">
    <property type="entry name" value="(Trans)glycosidases"/>
    <property type="match status" value="1"/>
</dbReference>
<evidence type="ECO:0000313" key="10">
    <source>
        <dbReference type="EMBL" id="KZT01251.1"/>
    </source>
</evidence>
<evidence type="ECO:0000256" key="2">
    <source>
        <dbReference type="ARBA" id="ARBA00022801"/>
    </source>
</evidence>
<evidence type="ECO:0000256" key="8">
    <source>
        <dbReference type="SAM" id="MobiDB-lite"/>
    </source>
</evidence>
<dbReference type="AlphaFoldDB" id="A0A165BL33"/>
<keyword evidence="11" id="KW-1185">Reference proteome</keyword>
<dbReference type="GO" id="GO:0009251">
    <property type="term" value="P:glucan catabolic process"/>
    <property type="evidence" value="ECO:0007669"/>
    <property type="project" value="TreeGrafter"/>
</dbReference>
<dbReference type="GO" id="GO:0004338">
    <property type="term" value="F:glucan exo-1,3-beta-glucosidase activity"/>
    <property type="evidence" value="ECO:0007669"/>
    <property type="project" value="UniProtKB-EC"/>
</dbReference>
<name>A0A165BL33_9APHY</name>
<evidence type="ECO:0000256" key="6">
    <source>
        <dbReference type="ARBA" id="ARBA00036824"/>
    </source>
</evidence>
<keyword evidence="5" id="KW-0961">Cell wall biogenesis/degradation</keyword>
<keyword evidence="9" id="KW-0472">Membrane</keyword>
<sequence length="808" mass="86780">MSSSAGHERDTVLAPPQPIQDTENPQQDVGRPNSHYAESATNANAPYIPNASDSGILPDSSIASTPRVASSYGTPTVTPNEASSDALGGTAAAARTAAATKEATDVPGSKEALAHSGAAHPARRPWYKRPVFWLLAFIVLAVVVLVVVLPVWFVGVKGHKHSSSSSSSSSSTSSGGGTTPKSTVTTTGGNGSMVTADDGSTFTYVNELGGFWVSDPTNPFNNSARPNSWTPPLSESWNWNKDRIFGVNLGGLFELEPFISPKLYQANPGSLDEWTLDVMLRANGSNGGELGEEEYGLQDAMELHYNEFVTEQDIAEIAGAGLNWIRVPIPFWAIESWGNVGMVNVTTSISEPFLAKSCWPYILRLFGWARKYGLRINLDLHTIPGSQNGYNHSGKDGIVNFLNGVMGVANAERALEYIRVITEFITQEEYQPLIPMFGIVNEPLLATITLDTLTTFYLQAYWVMRNITGVGEGNGPYVSIHDGFMGTDYWAGFLAGSDRISLDSHPYFAFDNLANTEPVNVTAEGQDSADVYGGQWPKLACTSWGPEMNTSRINFGVTIAGEFSAAINDCGLWVRGVNISAAYGGSCDYWEDWESWSDETVAGLKMFVMASMDALGDWFFWTWKVDNSSTSGTVEAPLWSYKLGLEHGWIPKDPRTASGICESLGVTDTYWNESFSSWATGGADANEIAPSSIATYGVWPPASIANVAFASQSYLPQYTSTAKIVSLPASTYTAATVSTGDGWADLESSDTRRAPTAIAGCTYPDAWSAVDATIPTAGCGGVAYAKREEVPVPISEPVVTAPPARRFP</sequence>
<proteinExistence type="inferred from homology"/>
<dbReference type="PANTHER" id="PTHR31297">
    <property type="entry name" value="GLUCAN ENDO-1,6-BETA-GLUCOSIDASE B"/>
    <property type="match status" value="1"/>
</dbReference>
<evidence type="ECO:0000256" key="3">
    <source>
        <dbReference type="ARBA" id="ARBA00023180"/>
    </source>
</evidence>
<dbReference type="Gene3D" id="3.20.20.80">
    <property type="entry name" value="Glycosidases"/>
    <property type="match status" value="1"/>
</dbReference>
<dbReference type="PANTHER" id="PTHR31297:SF34">
    <property type="entry name" value="GLUCAN 1,3-BETA-GLUCOSIDASE 2"/>
    <property type="match status" value="1"/>
</dbReference>
<evidence type="ECO:0000256" key="5">
    <source>
        <dbReference type="ARBA" id="ARBA00023316"/>
    </source>
</evidence>
<reference evidence="10 11" key="1">
    <citation type="journal article" date="2016" name="Mol. Biol. Evol.">
        <title>Comparative Genomics of Early-Diverging Mushroom-Forming Fungi Provides Insights into the Origins of Lignocellulose Decay Capabilities.</title>
        <authorList>
            <person name="Nagy L.G."/>
            <person name="Riley R."/>
            <person name="Tritt A."/>
            <person name="Adam C."/>
            <person name="Daum C."/>
            <person name="Floudas D."/>
            <person name="Sun H."/>
            <person name="Yadav J.S."/>
            <person name="Pangilinan J."/>
            <person name="Larsson K.H."/>
            <person name="Matsuura K."/>
            <person name="Barry K."/>
            <person name="Labutti K."/>
            <person name="Kuo R."/>
            <person name="Ohm R.A."/>
            <person name="Bhattacharya S.S."/>
            <person name="Shirouzu T."/>
            <person name="Yoshinaga Y."/>
            <person name="Martin F.M."/>
            <person name="Grigoriev I.V."/>
            <person name="Hibbett D.S."/>
        </authorList>
    </citation>
    <scope>NUCLEOTIDE SEQUENCE [LARGE SCALE GENOMIC DNA]</scope>
    <source>
        <strain evidence="10 11">93-53</strain>
    </source>
</reference>
<gene>
    <name evidence="10" type="ORF">LAESUDRAFT_664462</name>
</gene>
<feature type="region of interest" description="Disordered" evidence="8">
    <location>
        <begin position="1"/>
        <end position="51"/>
    </location>
</feature>
<feature type="transmembrane region" description="Helical" evidence="9">
    <location>
        <begin position="131"/>
        <end position="155"/>
    </location>
</feature>
<dbReference type="InterPro" id="IPR017853">
    <property type="entry name" value="GH"/>
</dbReference>
<dbReference type="GO" id="GO:0009986">
    <property type="term" value="C:cell surface"/>
    <property type="evidence" value="ECO:0007669"/>
    <property type="project" value="TreeGrafter"/>
</dbReference>
<dbReference type="RefSeq" id="XP_040758991.1">
    <property type="nucleotide sequence ID" value="XM_040905127.1"/>
</dbReference>
<feature type="region of interest" description="Disordered" evidence="8">
    <location>
        <begin position="158"/>
        <end position="193"/>
    </location>
</feature>
<dbReference type="InParanoid" id="A0A165BL33"/>
<dbReference type="GeneID" id="63822157"/>
<evidence type="ECO:0000256" key="9">
    <source>
        <dbReference type="SAM" id="Phobius"/>
    </source>
</evidence>
<keyword evidence="9" id="KW-1133">Transmembrane helix</keyword>
<feature type="compositionally biased region" description="Basic and acidic residues" evidence="8">
    <location>
        <begin position="1"/>
        <end position="11"/>
    </location>
</feature>
<dbReference type="InterPro" id="IPR050386">
    <property type="entry name" value="Glycosyl_hydrolase_5"/>
</dbReference>
<dbReference type="GO" id="GO:0005576">
    <property type="term" value="C:extracellular region"/>
    <property type="evidence" value="ECO:0007669"/>
    <property type="project" value="TreeGrafter"/>
</dbReference>
<dbReference type="GO" id="GO:0071555">
    <property type="term" value="P:cell wall organization"/>
    <property type="evidence" value="ECO:0007669"/>
    <property type="project" value="UniProtKB-KW"/>
</dbReference>
<organism evidence="10 11">
    <name type="scientific">Laetiporus sulphureus 93-53</name>
    <dbReference type="NCBI Taxonomy" id="1314785"/>
    <lineage>
        <taxon>Eukaryota</taxon>
        <taxon>Fungi</taxon>
        <taxon>Dikarya</taxon>
        <taxon>Basidiomycota</taxon>
        <taxon>Agaricomycotina</taxon>
        <taxon>Agaricomycetes</taxon>
        <taxon>Polyporales</taxon>
        <taxon>Laetiporus</taxon>
    </lineage>
</organism>
<dbReference type="STRING" id="1314785.A0A165BL33"/>
<keyword evidence="2 10" id="KW-0378">Hydrolase</keyword>
<dbReference type="EMBL" id="KV427668">
    <property type="protein sequence ID" value="KZT01251.1"/>
    <property type="molecule type" value="Genomic_DNA"/>
</dbReference>
<evidence type="ECO:0000256" key="1">
    <source>
        <dbReference type="ARBA" id="ARBA00005641"/>
    </source>
</evidence>
<comment type="catalytic activity">
    <reaction evidence="6">
        <text>Successive hydrolysis of beta-D-glucose units from the non-reducing ends of (1-&gt;3)-beta-D-glucans, releasing alpha-glucose.</text>
        <dbReference type="EC" id="3.2.1.58"/>
    </reaction>
</comment>
<dbReference type="Proteomes" id="UP000076871">
    <property type="component" value="Unassembled WGS sequence"/>
</dbReference>
<accession>A0A165BL33</accession>